<dbReference type="AlphaFoldDB" id="A0A0F9IER1"/>
<protein>
    <submittedName>
        <fullName evidence="1">Uncharacterized protein</fullName>
    </submittedName>
</protein>
<reference evidence="1" key="1">
    <citation type="journal article" date="2015" name="Nature">
        <title>Complex archaea that bridge the gap between prokaryotes and eukaryotes.</title>
        <authorList>
            <person name="Spang A."/>
            <person name="Saw J.H."/>
            <person name="Jorgensen S.L."/>
            <person name="Zaremba-Niedzwiedzka K."/>
            <person name="Martijn J."/>
            <person name="Lind A.E."/>
            <person name="van Eijk R."/>
            <person name="Schleper C."/>
            <person name="Guy L."/>
            <person name="Ettema T.J."/>
        </authorList>
    </citation>
    <scope>NUCLEOTIDE SEQUENCE</scope>
</reference>
<comment type="caution">
    <text evidence="1">The sequence shown here is derived from an EMBL/GenBank/DDBJ whole genome shotgun (WGS) entry which is preliminary data.</text>
</comment>
<organism evidence="1">
    <name type="scientific">marine sediment metagenome</name>
    <dbReference type="NCBI Taxonomy" id="412755"/>
    <lineage>
        <taxon>unclassified sequences</taxon>
        <taxon>metagenomes</taxon>
        <taxon>ecological metagenomes</taxon>
    </lineage>
</organism>
<proteinExistence type="predicted"/>
<dbReference type="EMBL" id="LAZR01019514">
    <property type="protein sequence ID" value="KKL92270.1"/>
    <property type="molecule type" value="Genomic_DNA"/>
</dbReference>
<sequence length="101" mass="12143">MEEAAKDVNVNPDWQARMTRLTSTLRYVRRLHEQVADFKQIYNNMSTPKINHFHRNAGQEKRDFIGRLCAKLHSEDETWGSTYPKHHKEDMYFKQYEEKGL</sequence>
<evidence type="ECO:0000313" key="1">
    <source>
        <dbReference type="EMBL" id="KKL92270.1"/>
    </source>
</evidence>
<accession>A0A0F9IER1</accession>
<name>A0A0F9IER1_9ZZZZ</name>
<gene>
    <name evidence="1" type="ORF">LCGC14_1886410</name>
</gene>